<name>A0ACB7EDC5_NIBAL</name>
<comment type="caution">
    <text evidence="1">The sequence shown here is derived from an EMBL/GenBank/DDBJ whole genome shotgun (WGS) entry which is preliminary data.</text>
</comment>
<evidence type="ECO:0000313" key="2">
    <source>
        <dbReference type="Proteomes" id="UP000805704"/>
    </source>
</evidence>
<sequence>MHLLFTNLCPQPLQLTGHHGEISAMTFGKGSRPVLLCSASADYIIVWDLELCQRRTQEGKVAAGTVIGTLLGEIVHLSFCFSDERVAACSGATLYVLSSKLTEIQFFMSLASPLLSVFFLEENRHLITGSTDGQVWCFSLAEDHRCHLVTKMDLQKMEKRHQMHQGTVSHQAGLPEQSAADKVETSKPVLKMAACSSFTDTSNEHKKGLLFRDYPADGAPPTTPHSQLSTGNKPVYCLQYSGHDKPVSSVSWSLNRQWWLSASEDQSLRIWTHGSPEPAIIMGDSMFSKPIRSAQFYYLDKFLLLASGPRLYLYLYNVDTTRDDIKRIYSNKMFQYWTIREADLQSISVKHVLTSHFYFFVHISQGSMFSTQAPDSYNLFLTSAVTDGVKIWDLRTLRCVRRYENHLNRCHPCSSAISPCGRFIASGSEDNCAYVYDIRSSSYLHKLNKHSDTVLSVTFNPATPEVRKFIYLSKV</sequence>
<gene>
    <name evidence="1" type="primary">WDR27</name>
    <name evidence="1" type="ORF">GBF38_002168</name>
</gene>
<keyword evidence="2" id="KW-1185">Reference proteome</keyword>
<dbReference type="EMBL" id="CM024797">
    <property type="protein sequence ID" value="KAG8000040.1"/>
    <property type="molecule type" value="Genomic_DNA"/>
</dbReference>
<evidence type="ECO:0000313" key="1">
    <source>
        <dbReference type="EMBL" id="KAG8000040.1"/>
    </source>
</evidence>
<accession>A0ACB7EDC5</accession>
<protein>
    <submittedName>
        <fullName evidence="1">WD repeat-containing protein 27</fullName>
    </submittedName>
</protein>
<reference evidence="1" key="1">
    <citation type="submission" date="2020-04" db="EMBL/GenBank/DDBJ databases">
        <title>A chromosome-scale assembly and high-density genetic map of the yellow drum (Nibea albiflora) genome.</title>
        <authorList>
            <person name="Xu D."/>
            <person name="Zhang W."/>
            <person name="Chen R."/>
            <person name="Tan P."/>
            <person name="Wang L."/>
            <person name="Song H."/>
            <person name="Tian L."/>
            <person name="Zhu Q."/>
            <person name="Wang B."/>
        </authorList>
    </citation>
    <scope>NUCLEOTIDE SEQUENCE</scope>
    <source>
        <strain evidence="1">ZJHYS-2018</strain>
    </source>
</reference>
<dbReference type="Proteomes" id="UP000805704">
    <property type="component" value="Chromosome 9"/>
</dbReference>
<proteinExistence type="predicted"/>
<organism evidence="1 2">
    <name type="scientific">Nibea albiflora</name>
    <name type="common">Yellow drum</name>
    <name type="synonym">Corvina albiflora</name>
    <dbReference type="NCBI Taxonomy" id="240163"/>
    <lineage>
        <taxon>Eukaryota</taxon>
        <taxon>Metazoa</taxon>
        <taxon>Chordata</taxon>
        <taxon>Craniata</taxon>
        <taxon>Vertebrata</taxon>
        <taxon>Euteleostomi</taxon>
        <taxon>Actinopterygii</taxon>
        <taxon>Neopterygii</taxon>
        <taxon>Teleostei</taxon>
        <taxon>Neoteleostei</taxon>
        <taxon>Acanthomorphata</taxon>
        <taxon>Eupercaria</taxon>
        <taxon>Sciaenidae</taxon>
        <taxon>Nibea</taxon>
    </lineage>
</organism>